<protein>
    <submittedName>
        <fullName evidence="1">Uncharacterized protein</fullName>
    </submittedName>
</protein>
<organism evidence="1 2">
    <name type="scientific">Serendipita vermifera MAFF 305830</name>
    <dbReference type="NCBI Taxonomy" id="933852"/>
    <lineage>
        <taxon>Eukaryota</taxon>
        <taxon>Fungi</taxon>
        <taxon>Dikarya</taxon>
        <taxon>Basidiomycota</taxon>
        <taxon>Agaricomycotina</taxon>
        <taxon>Agaricomycetes</taxon>
        <taxon>Sebacinales</taxon>
        <taxon>Serendipitaceae</taxon>
        <taxon>Serendipita</taxon>
    </lineage>
</organism>
<evidence type="ECO:0000313" key="2">
    <source>
        <dbReference type="Proteomes" id="UP000054097"/>
    </source>
</evidence>
<reference evidence="1 2" key="1">
    <citation type="submission" date="2014-04" db="EMBL/GenBank/DDBJ databases">
        <authorList>
            <consortium name="DOE Joint Genome Institute"/>
            <person name="Kuo A."/>
            <person name="Zuccaro A."/>
            <person name="Kohler A."/>
            <person name="Nagy L.G."/>
            <person name="Floudas D."/>
            <person name="Copeland A."/>
            <person name="Barry K.W."/>
            <person name="Cichocki N."/>
            <person name="Veneault-Fourrey C."/>
            <person name="LaButti K."/>
            <person name="Lindquist E.A."/>
            <person name="Lipzen A."/>
            <person name="Lundell T."/>
            <person name="Morin E."/>
            <person name="Murat C."/>
            <person name="Sun H."/>
            <person name="Tunlid A."/>
            <person name="Henrissat B."/>
            <person name="Grigoriev I.V."/>
            <person name="Hibbett D.S."/>
            <person name="Martin F."/>
            <person name="Nordberg H.P."/>
            <person name="Cantor M.N."/>
            <person name="Hua S.X."/>
        </authorList>
    </citation>
    <scope>NUCLEOTIDE SEQUENCE [LARGE SCALE GENOMIC DNA]</scope>
    <source>
        <strain evidence="1 2">MAFF 305830</strain>
    </source>
</reference>
<evidence type="ECO:0000313" key="1">
    <source>
        <dbReference type="EMBL" id="KIM27421.1"/>
    </source>
</evidence>
<dbReference type="Proteomes" id="UP000054097">
    <property type="component" value="Unassembled WGS sequence"/>
</dbReference>
<dbReference type="HOGENOM" id="CLU_1769249_0_0_1"/>
<dbReference type="AlphaFoldDB" id="A0A0C3B7H2"/>
<gene>
    <name evidence="1" type="ORF">M408DRAFT_9359</name>
</gene>
<sequence>MLSAWGFIHLPRQTLRLDVKVFSASLAISVPTSKPEWASDETWIRGIGESNLIRLIFAFTIGLGDSFPAILAIPVVGIGSLVRLGLHSDITTSAPSNVESLHTACSSILSYPCSMRSGCSRSFAISKRARASATESPPIGAPMLAIM</sequence>
<name>A0A0C3B7H2_SERVB</name>
<accession>A0A0C3B7H2</accession>
<reference evidence="2" key="2">
    <citation type="submission" date="2015-01" db="EMBL/GenBank/DDBJ databases">
        <title>Evolutionary Origins and Diversification of the Mycorrhizal Mutualists.</title>
        <authorList>
            <consortium name="DOE Joint Genome Institute"/>
            <consortium name="Mycorrhizal Genomics Consortium"/>
            <person name="Kohler A."/>
            <person name="Kuo A."/>
            <person name="Nagy L.G."/>
            <person name="Floudas D."/>
            <person name="Copeland A."/>
            <person name="Barry K.W."/>
            <person name="Cichocki N."/>
            <person name="Veneault-Fourrey C."/>
            <person name="LaButti K."/>
            <person name="Lindquist E.A."/>
            <person name="Lipzen A."/>
            <person name="Lundell T."/>
            <person name="Morin E."/>
            <person name="Murat C."/>
            <person name="Riley R."/>
            <person name="Ohm R."/>
            <person name="Sun H."/>
            <person name="Tunlid A."/>
            <person name="Henrissat B."/>
            <person name="Grigoriev I.V."/>
            <person name="Hibbett D.S."/>
            <person name="Martin F."/>
        </authorList>
    </citation>
    <scope>NUCLEOTIDE SEQUENCE [LARGE SCALE GENOMIC DNA]</scope>
    <source>
        <strain evidence="2">MAFF 305830</strain>
    </source>
</reference>
<keyword evidence="2" id="KW-1185">Reference proteome</keyword>
<proteinExistence type="predicted"/>
<dbReference type="EMBL" id="KN824299">
    <property type="protein sequence ID" value="KIM27421.1"/>
    <property type="molecule type" value="Genomic_DNA"/>
</dbReference>